<dbReference type="EMBL" id="CP011412">
    <property type="protein sequence ID" value="AKH19712.1"/>
    <property type="molecule type" value="Genomic_DNA"/>
</dbReference>
<accession>A0A0F7JVW0</accession>
<dbReference type="PATRIC" id="fig|1543721.4.peg.905"/>
<evidence type="ECO:0000313" key="3">
    <source>
        <dbReference type="EMBL" id="AKH19712.1"/>
    </source>
</evidence>
<evidence type="ECO:0000313" key="4">
    <source>
        <dbReference type="Proteomes" id="UP000034410"/>
    </source>
</evidence>
<dbReference type="GO" id="GO:0016757">
    <property type="term" value="F:glycosyltransferase activity"/>
    <property type="evidence" value="ECO:0007669"/>
    <property type="project" value="InterPro"/>
</dbReference>
<dbReference type="KEGG" id="seds:AAY24_04330"/>
<feature type="domain" description="Glycosyl transferase family 1" evidence="1">
    <location>
        <begin position="178"/>
        <end position="335"/>
    </location>
</feature>
<dbReference type="Gene3D" id="3.40.50.2000">
    <property type="entry name" value="Glycogen Phosphorylase B"/>
    <property type="match status" value="2"/>
</dbReference>
<name>A0A0F7JVW0_9GAMM</name>
<dbReference type="OrthoDB" id="258796at2"/>
<dbReference type="SUPFAM" id="SSF53756">
    <property type="entry name" value="UDP-Glycosyltransferase/glycogen phosphorylase"/>
    <property type="match status" value="1"/>
</dbReference>
<sequence length="367" mass="41029">MDASVQHIALVGPLAPPFGGMANQTLQLSRLLESEQVRVTLVRTNSPYKPTWIGRIKGVRALFRLIPYLIHTWKTVRKVQLVHLMANSGWSWHLFSAPVIWIAHWQKVPVVVNYRGGEAKDFFTKAIGWVKPSLQRVGKIAVPSGFLQQVFAEFDLPATVVPNIIDLERFAVSGQRRLNRSSPHFIVCRNLEPIYDVATAIEAFSLIAAQHDQARLTIAGEGPERSRLEQQARSLNIAEKVTFTGRLKPAQMAELYQSADVMLNTSRVDNMPNALLEAMSSGVPIISTDAGGIPYMVEDGVTALLSPIGDTRALAESALRLLEQEDLYQQLSEQGVKEVSRYRWESVKPLWMGIYTELLHNRSAKVK</sequence>
<dbReference type="InterPro" id="IPR001296">
    <property type="entry name" value="Glyco_trans_1"/>
</dbReference>
<dbReference type="Pfam" id="PF13439">
    <property type="entry name" value="Glyco_transf_4"/>
    <property type="match status" value="1"/>
</dbReference>
<dbReference type="RefSeq" id="WP_046858648.1">
    <property type="nucleotide sequence ID" value="NZ_CP011412.1"/>
</dbReference>
<organism evidence="3 4">
    <name type="scientific">Sedimenticola thiotaurini</name>
    <dbReference type="NCBI Taxonomy" id="1543721"/>
    <lineage>
        <taxon>Bacteria</taxon>
        <taxon>Pseudomonadati</taxon>
        <taxon>Pseudomonadota</taxon>
        <taxon>Gammaproteobacteria</taxon>
        <taxon>Chromatiales</taxon>
        <taxon>Sedimenticolaceae</taxon>
        <taxon>Sedimenticola</taxon>
    </lineage>
</organism>
<protein>
    <submittedName>
        <fullName evidence="3">Glycosyl transferase family 1</fullName>
    </submittedName>
</protein>
<dbReference type="Proteomes" id="UP000034410">
    <property type="component" value="Chromosome"/>
</dbReference>
<keyword evidence="3" id="KW-0808">Transferase</keyword>
<feature type="domain" description="Glycosyltransferase subfamily 4-like N-terminal" evidence="2">
    <location>
        <begin position="18"/>
        <end position="169"/>
    </location>
</feature>
<keyword evidence="4" id="KW-1185">Reference proteome</keyword>
<dbReference type="Pfam" id="PF00534">
    <property type="entry name" value="Glycos_transf_1"/>
    <property type="match status" value="1"/>
</dbReference>
<proteinExistence type="predicted"/>
<evidence type="ECO:0000259" key="1">
    <source>
        <dbReference type="Pfam" id="PF00534"/>
    </source>
</evidence>
<dbReference type="PANTHER" id="PTHR12526">
    <property type="entry name" value="GLYCOSYLTRANSFERASE"/>
    <property type="match status" value="1"/>
</dbReference>
<reference evidence="3 4" key="1">
    <citation type="journal article" date="2015" name="Genome Announc.">
        <title>Complete Genome Sequence of Sedimenticola thiotaurini Strain SIP-G1, a Polyphosphate- and Polyhydroxyalkanoate-Accumulating Sulfur-Oxidizing Gammaproteobacterium Isolated from Salt Marsh Sediments.</title>
        <authorList>
            <person name="Flood B.E."/>
            <person name="Jones D.S."/>
            <person name="Bailey J.V."/>
        </authorList>
    </citation>
    <scope>NUCLEOTIDE SEQUENCE [LARGE SCALE GENOMIC DNA]</scope>
    <source>
        <strain evidence="3 4">SIP-G1</strain>
    </source>
</reference>
<dbReference type="GO" id="GO:1901135">
    <property type="term" value="P:carbohydrate derivative metabolic process"/>
    <property type="evidence" value="ECO:0007669"/>
    <property type="project" value="UniProtKB-ARBA"/>
</dbReference>
<dbReference type="CDD" id="cd03801">
    <property type="entry name" value="GT4_PimA-like"/>
    <property type="match status" value="1"/>
</dbReference>
<dbReference type="AlphaFoldDB" id="A0A0F7JVW0"/>
<dbReference type="InterPro" id="IPR028098">
    <property type="entry name" value="Glyco_trans_4-like_N"/>
</dbReference>
<evidence type="ECO:0000259" key="2">
    <source>
        <dbReference type="Pfam" id="PF13439"/>
    </source>
</evidence>
<gene>
    <name evidence="3" type="ORF">AAY24_04330</name>
</gene>
<dbReference type="PANTHER" id="PTHR12526:SF630">
    <property type="entry name" value="GLYCOSYLTRANSFERASE"/>
    <property type="match status" value="1"/>
</dbReference>